<dbReference type="SUPFAM" id="SSF102712">
    <property type="entry name" value="JAB1/MPN domain"/>
    <property type="match status" value="1"/>
</dbReference>
<dbReference type="RefSeq" id="WP_075063993.1">
    <property type="nucleotide sequence ID" value="NZ_LGCL01000039.1"/>
</dbReference>
<dbReference type="Pfam" id="PF04002">
    <property type="entry name" value="RadC"/>
    <property type="match status" value="1"/>
</dbReference>
<proteinExistence type="inferred from homology"/>
<evidence type="ECO:0000256" key="1">
    <source>
        <dbReference type="ARBA" id="ARBA00010243"/>
    </source>
</evidence>
<dbReference type="PANTHER" id="PTHR30471">
    <property type="entry name" value="DNA REPAIR PROTEIN RADC"/>
    <property type="match status" value="1"/>
</dbReference>
<dbReference type="EMBL" id="LGCL01000039">
    <property type="protein sequence ID" value="KPL72274.1"/>
    <property type="molecule type" value="Genomic_DNA"/>
</dbReference>
<evidence type="ECO:0000256" key="6">
    <source>
        <dbReference type="ARBA" id="ARBA00023049"/>
    </source>
</evidence>
<accession>A0A0N8GLE5</accession>
<dbReference type="Proteomes" id="UP000050417">
    <property type="component" value="Unassembled WGS sequence"/>
</dbReference>
<keyword evidence="6" id="KW-0482">Metalloprotease</keyword>
<evidence type="ECO:0000256" key="3">
    <source>
        <dbReference type="ARBA" id="ARBA00022723"/>
    </source>
</evidence>
<keyword evidence="3" id="KW-0479">Metal-binding</keyword>
<keyword evidence="2" id="KW-0645">Protease</keyword>
<dbReference type="PROSITE" id="PS01302">
    <property type="entry name" value="UPF0758"/>
    <property type="match status" value="1"/>
</dbReference>
<comment type="caution">
    <text evidence="9">The sequence shown here is derived from an EMBL/GenBank/DDBJ whole genome shotgun (WGS) entry which is preliminary data.</text>
</comment>
<organism evidence="9 10">
    <name type="scientific">Ornatilinea apprima</name>
    <dbReference type="NCBI Taxonomy" id="1134406"/>
    <lineage>
        <taxon>Bacteria</taxon>
        <taxon>Bacillati</taxon>
        <taxon>Chloroflexota</taxon>
        <taxon>Anaerolineae</taxon>
        <taxon>Anaerolineales</taxon>
        <taxon>Anaerolineaceae</taxon>
        <taxon>Ornatilinea</taxon>
    </lineage>
</organism>
<evidence type="ECO:0000256" key="2">
    <source>
        <dbReference type="ARBA" id="ARBA00022670"/>
    </source>
</evidence>
<name>A0A0N8GLE5_9CHLR</name>
<reference evidence="9 10" key="1">
    <citation type="submission" date="2015-07" db="EMBL/GenBank/DDBJ databases">
        <title>Genome sequence of Ornatilinea apprima DSM 23815.</title>
        <authorList>
            <person name="Hemp J."/>
            <person name="Ward L.M."/>
            <person name="Pace L.A."/>
            <person name="Fischer W.W."/>
        </authorList>
    </citation>
    <scope>NUCLEOTIDE SEQUENCE [LARGE SCALE GENOMIC DNA]</scope>
    <source>
        <strain evidence="9 10">P3M-1</strain>
    </source>
</reference>
<dbReference type="CDD" id="cd08071">
    <property type="entry name" value="MPN_DUF2466"/>
    <property type="match status" value="1"/>
</dbReference>
<evidence type="ECO:0000256" key="7">
    <source>
        <dbReference type="RuleBase" id="RU003797"/>
    </source>
</evidence>
<comment type="similarity">
    <text evidence="1 7">Belongs to the UPF0758 family.</text>
</comment>
<evidence type="ECO:0000313" key="10">
    <source>
        <dbReference type="Proteomes" id="UP000050417"/>
    </source>
</evidence>
<sequence length="220" mass="24400">MKYADLPKSEQPSHKIHEYGGKVLTPAELLALATFGMPSTSEKLGELYKEYGGLSRIPRHRILEIDGLGEKTADAIQAIVELTRREIVARKPDRVSIHCPQDAADLVMYEMSQLEVEQLRVILINTRNEVMRVVNLYQGTANSSNVRISEVFRDAIRENATGIILVHNHPSGNPDPSPEDVQLTRAAAESGKMLDIRVFDHIIVGANGTYRSLKEAGLGF</sequence>
<evidence type="ECO:0000259" key="8">
    <source>
        <dbReference type="PROSITE" id="PS50249"/>
    </source>
</evidence>
<evidence type="ECO:0000313" key="9">
    <source>
        <dbReference type="EMBL" id="KPL72274.1"/>
    </source>
</evidence>
<keyword evidence="10" id="KW-1185">Reference proteome</keyword>
<dbReference type="PROSITE" id="PS50249">
    <property type="entry name" value="MPN"/>
    <property type="match status" value="1"/>
</dbReference>
<dbReference type="STRING" id="1134406.ADN00_15785"/>
<gene>
    <name evidence="9" type="ORF">ADN00_15785</name>
</gene>
<dbReference type="PATRIC" id="fig|1134406.4.peg.862"/>
<dbReference type="AlphaFoldDB" id="A0A0N8GLE5"/>
<dbReference type="GO" id="GO:0008237">
    <property type="term" value="F:metallopeptidase activity"/>
    <property type="evidence" value="ECO:0007669"/>
    <property type="project" value="UniProtKB-KW"/>
</dbReference>
<dbReference type="Gene3D" id="3.40.140.10">
    <property type="entry name" value="Cytidine Deaminase, domain 2"/>
    <property type="match status" value="1"/>
</dbReference>
<dbReference type="InterPro" id="IPR001405">
    <property type="entry name" value="UPF0758"/>
</dbReference>
<protein>
    <recommendedName>
        <fullName evidence="8">MPN domain-containing protein</fullName>
    </recommendedName>
</protein>
<dbReference type="InterPro" id="IPR037518">
    <property type="entry name" value="MPN"/>
</dbReference>
<evidence type="ECO:0000256" key="5">
    <source>
        <dbReference type="ARBA" id="ARBA00022833"/>
    </source>
</evidence>
<dbReference type="InterPro" id="IPR020891">
    <property type="entry name" value="UPF0758_CS"/>
</dbReference>
<keyword evidence="5" id="KW-0862">Zinc</keyword>
<dbReference type="GO" id="GO:0006508">
    <property type="term" value="P:proteolysis"/>
    <property type="evidence" value="ECO:0007669"/>
    <property type="project" value="UniProtKB-KW"/>
</dbReference>
<evidence type="ECO:0000256" key="4">
    <source>
        <dbReference type="ARBA" id="ARBA00022801"/>
    </source>
</evidence>
<dbReference type="InterPro" id="IPR025657">
    <property type="entry name" value="RadC_JAB"/>
</dbReference>
<dbReference type="OrthoDB" id="152963at2"/>
<dbReference type="NCBIfam" id="TIGR00608">
    <property type="entry name" value="radc"/>
    <property type="match status" value="1"/>
</dbReference>
<dbReference type="GO" id="GO:0046872">
    <property type="term" value="F:metal ion binding"/>
    <property type="evidence" value="ECO:0007669"/>
    <property type="project" value="UniProtKB-KW"/>
</dbReference>
<dbReference type="PANTHER" id="PTHR30471:SF3">
    <property type="entry name" value="UPF0758 PROTEIN YEES-RELATED"/>
    <property type="match status" value="1"/>
</dbReference>
<keyword evidence="4" id="KW-0378">Hydrolase</keyword>
<feature type="domain" description="MPN" evidence="8">
    <location>
        <begin position="96"/>
        <end position="219"/>
    </location>
</feature>